<evidence type="ECO:0000313" key="3">
    <source>
        <dbReference type="Proteomes" id="UP001321473"/>
    </source>
</evidence>
<dbReference type="AlphaFoldDB" id="A0AAQ4EL08"/>
<dbReference type="Proteomes" id="UP001321473">
    <property type="component" value="Unassembled WGS sequence"/>
</dbReference>
<reference evidence="2 3" key="1">
    <citation type="journal article" date="2023" name="Arcadia Sci">
        <title>De novo assembly of a long-read Amblyomma americanum tick genome.</title>
        <authorList>
            <person name="Chou S."/>
            <person name="Poskanzer K.E."/>
            <person name="Rollins M."/>
            <person name="Thuy-Boun P.S."/>
        </authorList>
    </citation>
    <scope>NUCLEOTIDE SEQUENCE [LARGE SCALE GENOMIC DNA]</scope>
    <source>
        <strain evidence="2">F_SG_1</strain>
        <tissue evidence="2">Salivary glands</tissue>
    </source>
</reference>
<organism evidence="2 3">
    <name type="scientific">Amblyomma americanum</name>
    <name type="common">Lone star tick</name>
    <dbReference type="NCBI Taxonomy" id="6943"/>
    <lineage>
        <taxon>Eukaryota</taxon>
        <taxon>Metazoa</taxon>
        <taxon>Ecdysozoa</taxon>
        <taxon>Arthropoda</taxon>
        <taxon>Chelicerata</taxon>
        <taxon>Arachnida</taxon>
        <taxon>Acari</taxon>
        <taxon>Parasitiformes</taxon>
        <taxon>Ixodida</taxon>
        <taxon>Ixodoidea</taxon>
        <taxon>Ixodidae</taxon>
        <taxon>Amblyomminae</taxon>
        <taxon>Amblyomma</taxon>
    </lineage>
</organism>
<dbReference type="EMBL" id="JARKHS020014107">
    <property type="protein sequence ID" value="KAK8775475.1"/>
    <property type="molecule type" value="Genomic_DNA"/>
</dbReference>
<protein>
    <submittedName>
        <fullName evidence="2">Uncharacterized protein</fullName>
    </submittedName>
</protein>
<sequence>STFLSPFTYKAKRNAWLHRFTWTLSRLKNSVPHKLHSLHHLSSRGGQAADLLSEDEVGED</sequence>
<comment type="caution">
    <text evidence="2">The sequence shown here is derived from an EMBL/GenBank/DDBJ whole genome shotgun (WGS) entry which is preliminary data.</text>
</comment>
<evidence type="ECO:0000313" key="2">
    <source>
        <dbReference type="EMBL" id="KAK8775475.1"/>
    </source>
</evidence>
<accession>A0AAQ4EL08</accession>
<proteinExistence type="predicted"/>
<feature type="region of interest" description="Disordered" evidence="1">
    <location>
        <begin position="41"/>
        <end position="60"/>
    </location>
</feature>
<keyword evidence="3" id="KW-1185">Reference proteome</keyword>
<evidence type="ECO:0000256" key="1">
    <source>
        <dbReference type="SAM" id="MobiDB-lite"/>
    </source>
</evidence>
<feature type="non-terminal residue" evidence="2">
    <location>
        <position position="1"/>
    </location>
</feature>
<name>A0AAQ4EL08_AMBAM</name>
<gene>
    <name evidence="2" type="ORF">V5799_031180</name>
</gene>